<dbReference type="EC" id="1.3.1.1" evidence="8"/>
<evidence type="ECO:0000256" key="6">
    <source>
        <dbReference type="ARBA" id="ARBA00049578"/>
    </source>
</evidence>
<dbReference type="EMBL" id="FXUF01000015">
    <property type="protein sequence ID" value="SMP67203.1"/>
    <property type="molecule type" value="Genomic_DNA"/>
</dbReference>
<evidence type="ECO:0000256" key="5">
    <source>
        <dbReference type="ARBA" id="ARBA00048792"/>
    </source>
</evidence>
<dbReference type="GO" id="GO:0004159">
    <property type="term" value="F:dihydropyrimidine dehydrogenase (NAD+) activity"/>
    <property type="evidence" value="ECO:0007669"/>
    <property type="project" value="UniProtKB-EC"/>
</dbReference>
<dbReference type="SUPFAM" id="SSF46548">
    <property type="entry name" value="alpha-helical ferredoxin"/>
    <property type="match status" value="1"/>
</dbReference>
<protein>
    <recommendedName>
        <fullName evidence="8">dihydrouracil dehydrogenase (NAD(+))</fullName>
        <ecNumber evidence="8">1.3.1.1</ecNumber>
    </recommendedName>
    <alternativeName>
        <fullName evidence="3">Dihydrothymine dehydrogenase</fullName>
    </alternativeName>
    <alternativeName>
        <fullName evidence="2">Dihydrouracil dehydrogenase</fullName>
    </alternativeName>
</protein>
<keyword evidence="1" id="KW-0560">Oxidoreductase</keyword>
<feature type="domain" description="FAD/NAD(P)-binding" evidence="9">
    <location>
        <begin position="128"/>
        <end position="408"/>
    </location>
</feature>
<proteinExistence type="predicted"/>
<comment type="caution">
    <text evidence="11">The sequence shown here is derived from an EMBL/GenBank/DDBJ whole genome shotgun (WGS) entry which is preliminary data.</text>
</comment>
<dbReference type="GO" id="GO:0051536">
    <property type="term" value="F:iron-sulfur cluster binding"/>
    <property type="evidence" value="ECO:0007669"/>
    <property type="project" value="InterPro"/>
</dbReference>
<evidence type="ECO:0000259" key="10">
    <source>
        <dbReference type="Pfam" id="PF14691"/>
    </source>
</evidence>
<evidence type="ECO:0000256" key="2">
    <source>
        <dbReference type="ARBA" id="ARBA00030119"/>
    </source>
</evidence>
<organism evidence="11 12">
    <name type="scientific">Anoxynatronum buryatiense</name>
    <dbReference type="NCBI Taxonomy" id="489973"/>
    <lineage>
        <taxon>Bacteria</taxon>
        <taxon>Bacillati</taxon>
        <taxon>Bacillota</taxon>
        <taxon>Clostridia</taxon>
        <taxon>Eubacteriales</taxon>
        <taxon>Clostridiaceae</taxon>
        <taxon>Anoxynatronum</taxon>
    </lineage>
</organism>
<evidence type="ECO:0000256" key="8">
    <source>
        <dbReference type="ARBA" id="ARBA00049728"/>
    </source>
</evidence>
<dbReference type="InterPro" id="IPR009051">
    <property type="entry name" value="Helical_ferredxn"/>
</dbReference>
<name>A0AA45WY19_9CLOT</name>
<evidence type="ECO:0000259" key="9">
    <source>
        <dbReference type="Pfam" id="PF07992"/>
    </source>
</evidence>
<gene>
    <name evidence="11" type="ORF">SAMN06296020_11517</name>
</gene>
<comment type="catalytic activity">
    <reaction evidence="4">
        <text>5,6-dihydrothymine + NAD(+) = thymine + NADH + H(+)</text>
        <dbReference type="Rhea" id="RHEA:28791"/>
        <dbReference type="ChEBI" id="CHEBI:15378"/>
        <dbReference type="ChEBI" id="CHEBI:17821"/>
        <dbReference type="ChEBI" id="CHEBI:27468"/>
        <dbReference type="ChEBI" id="CHEBI:57540"/>
        <dbReference type="ChEBI" id="CHEBI:57945"/>
        <dbReference type="EC" id="1.3.1.1"/>
    </reaction>
</comment>
<dbReference type="Gene3D" id="1.10.1060.10">
    <property type="entry name" value="Alpha-helical ferredoxin"/>
    <property type="match status" value="1"/>
</dbReference>
<dbReference type="Pfam" id="PF14691">
    <property type="entry name" value="Fer4_20"/>
    <property type="match status" value="1"/>
</dbReference>
<dbReference type="SUPFAM" id="SSF51971">
    <property type="entry name" value="Nucleotide-binding domain"/>
    <property type="match status" value="1"/>
</dbReference>
<dbReference type="PRINTS" id="PR00419">
    <property type="entry name" value="ADXRDTASE"/>
</dbReference>
<dbReference type="PANTHER" id="PTHR43073">
    <property type="entry name" value="DIHYDROPYRIMIDINE DEHYDROGENASE [NADP(+)]"/>
    <property type="match status" value="1"/>
</dbReference>
<keyword evidence="12" id="KW-1185">Reference proteome</keyword>
<evidence type="ECO:0000256" key="7">
    <source>
        <dbReference type="ARBA" id="ARBA00049714"/>
    </source>
</evidence>
<reference evidence="11" key="1">
    <citation type="submission" date="2017-05" db="EMBL/GenBank/DDBJ databases">
        <authorList>
            <person name="Varghese N."/>
            <person name="Submissions S."/>
        </authorList>
    </citation>
    <scope>NUCLEOTIDE SEQUENCE</scope>
    <source>
        <strain evidence="11">Su22</strain>
    </source>
</reference>
<dbReference type="InterPro" id="IPR028261">
    <property type="entry name" value="DPD_II"/>
</dbReference>
<feature type="domain" description="Dihydroprymidine dehydrogenase" evidence="10">
    <location>
        <begin position="8"/>
        <end position="113"/>
    </location>
</feature>
<comment type="catalytic activity">
    <reaction evidence="5">
        <text>5,6-dihydrouracil + NAD(+) = uracil + NADH + H(+)</text>
        <dbReference type="Rhea" id="RHEA:20189"/>
        <dbReference type="ChEBI" id="CHEBI:15378"/>
        <dbReference type="ChEBI" id="CHEBI:15901"/>
        <dbReference type="ChEBI" id="CHEBI:17568"/>
        <dbReference type="ChEBI" id="CHEBI:57540"/>
        <dbReference type="ChEBI" id="CHEBI:57945"/>
        <dbReference type="EC" id="1.3.1.1"/>
    </reaction>
</comment>
<comment type="subunit">
    <text evidence="7">Heterotetramer of 2 PreA and 2 PreT subunits.</text>
</comment>
<sequence length="423" mass="45127">MEEKRKAYLTEVVPPFTPLTAMEEASRCLLCHDAPCSAGCPAGTDPGKFIRSIRFRNVKGAVETIRENNILGATCARVCPYGRTCEEACSRTGIDVPIQIGRLQRFATDFEQALGMKVLEAPEASLEKVAVIGGGPAGLAAAARLAMKGYQVTIFEKNEKAGGVLTYGIVPGRLPQEIVDWEVKYVKDLGVEFVYNCCVGKDITWAELKNQGFKAFFLAMGLQQSKPIDIPGMDLENADYALDFLAGAKPSEGKLAVGEHVVVVGGGDVAMDCATTAKMLGNRVTVVYRRRQMDMPAYPPEVAYVQSLGVDFITETLPVEVLGENGKVTALKARGKDGVSEFVLKADRVVMAIGQEVDETGYAEGLKVNDKQLAVVDEATCATSVEGVYAAGDVVNGGKTVVQAVAEGKAAADGIDAWLASKR</sequence>
<evidence type="ECO:0000256" key="3">
    <source>
        <dbReference type="ARBA" id="ARBA00032722"/>
    </source>
</evidence>
<dbReference type="RefSeq" id="WP_283410342.1">
    <property type="nucleotide sequence ID" value="NZ_FXUF01000015.1"/>
</dbReference>
<dbReference type="AlphaFoldDB" id="A0AA45WY19"/>
<evidence type="ECO:0000256" key="4">
    <source>
        <dbReference type="ARBA" id="ARBA00047685"/>
    </source>
</evidence>
<accession>A0AA45WY19</accession>
<dbReference type="InterPro" id="IPR023753">
    <property type="entry name" value="FAD/NAD-binding_dom"/>
</dbReference>
<dbReference type="PANTHER" id="PTHR43073:SF2">
    <property type="entry name" value="DIHYDROPYRIMIDINE DEHYDROGENASE [NADP(+)]"/>
    <property type="match status" value="1"/>
</dbReference>
<comment type="function">
    <text evidence="6">Involved in pyrimidine base degradation. Catalyzes physiologically the reduction of uracil to 5,6-dihydrouracil (DHU) by using NADH as a specific cosubstrate. It also catalyzes the reverse reaction and the reduction of thymine to 5,6-dihydrothymine (DHT).</text>
</comment>
<evidence type="ECO:0000256" key="1">
    <source>
        <dbReference type="ARBA" id="ARBA00023002"/>
    </source>
</evidence>
<evidence type="ECO:0000313" key="11">
    <source>
        <dbReference type="EMBL" id="SMP67203.1"/>
    </source>
</evidence>
<dbReference type="Gene3D" id="3.50.50.60">
    <property type="entry name" value="FAD/NAD(P)-binding domain"/>
    <property type="match status" value="2"/>
</dbReference>
<evidence type="ECO:0000313" key="12">
    <source>
        <dbReference type="Proteomes" id="UP001158066"/>
    </source>
</evidence>
<dbReference type="Pfam" id="PF07992">
    <property type="entry name" value="Pyr_redox_2"/>
    <property type="match status" value="1"/>
</dbReference>
<dbReference type="Proteomes" id="UP001158066">
    <property type="component" value="Unassembled WGS sequence"/>
</dbReference>
<dbReference type="InterPro" id="IPR036188">
    <property type="entry name" value="FAD/NAD-bd_sf"/>
</dbReference>